<evidence type="ECO:0000256" key="10">
    <source>
        <dbReference type="PIRSR" id="PIRSR000460-1"/>
    </source>
</evidence>
<organism evidence="12 13">
    <name type="scientific">Hydrogenoanaerobacterium saccharovorans</name>
    <dbReference type="NCBI Taxonomy" id="474960"/>
    <lineage>
        <taxon>Bacteria</taxon>
        <taxon>Bacillati</taxon>
        <taxon>Bacillota</taxon>
        <taxon>Clostridia</taxon>
        <taxon>Eubacteriales</taxon>
        <taxon>Oscillospiraceae</taxon>
        <taxon>Hydrogenoanaerobacterium</taxon>
    </lineage>
</organism>
<dbReference type="FunFam" id="3.40.50.2000:FF:000003">
    <property type="entry name" value="Alpha-1,4 glucan phosphorylase"/>
    <property type="match status" value="1"/>
</dbReference>
<evidence type="ECO:0000256" key="8">
    <source>
        <dbReference type="ARBA" id="ARBA00023277"/>
    </source>
</evidence>
<evidence type="ECO:0000313" key="13">
    <source>
        <dbReference type="Proteomes" id="UP000199158"/>
    </source>
</evidence>
<dbReference type="GO" id="GO:0008184">
    <property type="term" value="F:glycogen phosphorylase activity"/>
    <property type="evidence" value="ECO:0007669"/>
    <property type="project" value="InterPro"/>
</dbReference>
<evidence type="ECO:0000256" key="6">
    <source>
        <dbReference type="ARBA" id="ARBA00022679"/>
    </source>
</evidence>
<dbReference type="InterPro" id="IPR035090">
    <property type="entry name" value="Pyridoxal_P_attach_site"/>
</dbReference>
<dbReference type="PANTHER" id="PTHR11468">
    <property type="entry name" value="GLYCOGEN PHOSPHORYLASE"/>
    <property type="match status" value="1"/>
</dbReference>
<keyword evidence="7 10" id="KW-0663">Pyridoxal phosphate</keyword>
<evidence type="ECO:0000256" key="1">
    <source>
        <dbReference type="ARBA" id="ARBA00001275"/>
    </source>
</evidence>
<dbReference type="NCBIfam" id="TIGR02093">
    <property type="entry name" value="P_ylase"/>
    <property type="match status" value="1"/>
</dbReference>
<dbReference type="Proteomes" id="UP000199158">
    <property type="component" value="Unassembled WGS sequence"/>
</dbReference>
<sequence>MINKEKFLSELQTALETEYQTTLQHATANQLHCALGKWANGELYKNWCESRHNHANAKRAFYFSAEFLMGRLVFNDLYNMGVLDEVRDILAEKGADITMLEQIEDAALGNGGLGRLAACYLDSAATHNLPLDGYGIRYKYGLFKQRIVDGCQKETADDWQCQGDPWSLRCTADTVSVEFGDQTVNAVPYDMAVVGYRTTNVNTLRLWQAEAIEPFDFKLFNEQKYDEAVQAKNDAENISMVLYPNDDTPKGKVLRLKQQYFFCSASLKDILRSYKAVYGNDFSKFADCYAIQLNDTHPVIAIPELIRLLVDYEKLDFNLALSIAQKTFSYTNHTIMPEAMEKWSSELMKQVVPRVYEIMKMINEHLLRTLSEKGLHRGELIDHMIISKDMVHMARLAVYVCHKTNGVARIHTEILKARTLHEWYKLYPERFINKTNGVTQRRWMGLCNPKLSAFITELLGGDGWLTDLTLLKGLEQFANDNQVLDRFMSIKAENKQLLCDFIKRHDGASLNPDFIFDIQVKRLHEYKRQLLNAFSIVDIYFGLKDGRIKDFNPTAFLFGAKAAPGYYRAKGIIKYIGEIAKLVNNDPEVNGKIAVVFVQNYNVSYAEKLIPAANVSEQISTAGTEASGTGNMKLALNGAVTLGTYDGANVEIVEQAGEDNNYIFGLRVEDIEKISPNYNPKELYEKNLRIKRVVDTLVDGTFEDGGTGAFQDLYDSLLKGASWHQPDQYYLLADFESYIAAKLRVNRDYGDKYAFAKKCFLNIARCGMFSSDRPIKEYASEIWNIKPCK</sequence>
<name>A0A1H8DLH3_9FIRM</name>
<dbReference type="PROSITE" id="PS00102">
    <property type="entry name" value="PHOSPHORYLASE"/>
    <property type="match status" value="1"/>
</dbReference>
<keyword evidence="8 11" id="KW-0119">Carbohydrate metabolism</keyword>
<evidence type="ECO:0000256" key="4">
    <source>
        <dbReference type="ARBA" id="ARBA00022533"/>
    </source>
</evidence>
<comment type="cofactor">
    <cofactor evidence="2 11">
        <name>pyridoxal 5'-phosphate</name>
        <dbReference type="ChEBI" id="CHEBI:597326"/>
    </cofactor>
</comment>
<proteinExistence type="inferred from homology"/>
<dbReference type="Gene3D" id="3.40.50.2000">
    <property type="entry name" value="Glycogen Phosphorylase B"/>
    <property type="match status" value="2"/>
</dbReference>
<dbReference type="SUPFAM" id="SSF53756">
    <property type="entry name" value="UDP-Glycosyltransferase/glycogen phosphorylase"/>
    <property type="match status" value="1"/>
</dbReference>
<comment type="similarity">
    <text evidence="3 11">Belongs to the glycogen phosphorylase family.</text>
</comment>
<accession>A0A1H8DLH3</accession>
<keyword evidence="13" id="KW-1185">Reference proteome</keyword>
<dbReference type="PIRSF" id="PIRSF000460">
    <property type="entry name" value="Pprylas_GlgP"/>
    <property type="match status" value="1"/>
</dbReference>
<evidence type="ECO:0000256" key="5">
    <source>
        <dbReference type="ARBA" id="ARBA00022676"/>
    </source>
</evidence>
<evidence type="ECO:0000313" key="12">
    <source>
        <dbReference type="EMBL" id="SEN08006.1"/>
    </source>
</evidence>
<comment type="function">
    <text evidence="11">Allosteric enzyme that catalyzes the rate-limiting step in glycogen catabolism, the phosphorolytic cleavage of glycogen to produce glucose-1-phosphate, and plays a central role in maintaining cellular and organismal glucose homeostasis.</text>
</comment>
<comment type="catalytic activity">
    <reaction evidence="1 11">
        <text>[(1-&gt;4)-alpha-D-glucosyl](n) + phosphate = [(1-&gt;4)-alpha-D-glucosyl](n-1) + alpha-D-glucose 1-phosphate</text>
        <dbReference type="Rhea" id="RHEA:41732"/>
        <dbReference type="Rhea" id="RHEA-COMP:9584"/>
        <dbReference type="Rhea" id="RHEA-COMP:9586"/>
        <dbReference type="ChEBI" id="CHEBI:15444"/>
        <dbReference type="ChEBI" id="CHEBI:43474"/>
        <dbReference type="ChEBI" id="CHEBI:58601"/>
        <dbReference type="EC" id="2.4.1.1"/>
    </reaction>
</comment>
<dbReference type="FunFam" id="3.40.50.2000:FF:000807">
    <property type="entry name" value="Alpha-glucan phosphorylase 2, cytosolic"/>
    <property type="match status" value="1"/>
</dbReference>
<dbReference type="Pfam" id="PF00343">
    <property type="entry name" value="Phosphorylase"/>
    <property type="match status" value="1"/>
</dbReference>
<comment type="function">
    <text evidence="9">Phosphorylase is an important allosteric enzyme in carbohydrate metabolism. Enzymes from different sources differ in their regulatory mechanisms and in their natural substrates. However, all known phosphorylases share catalytic and structural properties.</text>
</comment>
<evidence type="ECO:0000256" key="9">
    <source>
        <dbReference type="ARBA" id="ARBA00025174"/>
    </source>
</evidence>
<evidence type="ECO:0000256" key="11">
    <source>
        <dbReference type="RuleBase" id="RU000587"/>
    </source>
</evidence>
<dbReference type="STRING" id="474960.SAMN05216180_2671"/>
<protein>
    <recommendedName>
        <fullName evidence="11">Alpha-1,4 glucan phosphorylase</fullName>
        <ecNumber evidence="11">2.4.1.1</ecNumber>
    </recommendedName>
</protein>
<evidence type="ECO:0000256" key="2">
    <source>
        <dbReference type="ARBA" id="ARBA00001933"/>
    </source>
</evidence>
<keyword evidence="6 11" id="KW-0808">Transferase</keyword>
<keyword evidence="4" id="KW-0021">Allosteric enzyme</keyword>
<dbReference type="PANTHER" id="PTHR11468:SF3">
    <property type="entry name" value="GLYCOGEN PHOSPHORYLASE, LIVER FORM"/>
    <property type="match status" value="1"/>
</dbReference>
<dbReference type="GO" id="GO:0030170">
    <property type="term" value="F:pyridoxal phosphate binding"/>
    <property type="evidence" value="ECO:0007669"/>
    <property type="project" value="InterPro"/>
</dbReference>
<dbReference type="InterPro" id="IPR011833">
    <property type="entry name" value="Glycg_phsphrylas"/>
</dbReference>
<dbReference type="RefSeq" id="WP_423230131.1">
    <property type="nucleotide sequence ID" value="NZ_FOCG01000003.1"/>
</dbReference>
<reference evidence="12 13" key="1">
    <citation type="submission" date="2016-10" db="EMBL/GenBank/DDBJ databases">
        <authorList>
            <person name="de Groot N.N."/>
        </authorList>
    </citation>
    <scope>NUCLEOTIDE SEQUENCE [LARGE SCALE GENOMIC DNA]</scope>
    <source>
        <strain evidence="12 13">CGMCC 1.5070</strain>
    </source>
</reference>
<evidence type="ECO:0000256" key="3">
    <source>
        <dbReference type="ARBA" id="ARBA00006047"/>
    </source>
</evidence>
<feature type="modified residue" description="N6-(pyridoxal phosphate)lysine" evidence="10">
    <location>
        <position position="633"/>
    </location>
</feature>
<dbReference type="EMBL" id="FOCG01000003">
    <property type="protein sequence ID" value="SEN08006.1"/>
    <property type="molecule type" value="Genomic_DNA"/>
</dbReference>
<evidence type="ECO:0000256" key="7">
    <source>
        <dbReference type="ARBA" id="ARBA00022898"/>
    </source>
</evidence>
<dbReference type="AlphaFoldDB" id="A0A1H8DLH3"/>
<gene>
    <name evidence="12" type="ORF">SAMN05216180_2671</name>
</gene>
<dbReference type="CDD" id="cd04300">
    <property type="entry name" value="GT35_Glycogen_Phosphorylase"/>
    <property type="match status" value="1"/>
</dbReference>
<keyword evidence="5 11" id="KW-0328">Glycosyltransferase</keyword>
<dbReference type="InterPro" id="IPR000811">
    <property type="entry name" value="Glyco_trans_35"/>
</dbReference>
<dbReference type="GO" id="GO:0005980">
    <property type="term" value="P:glycogen catabolic process"/>
    <property type="evidence" value="ECO:0007669"/>
    <property type="project" value="TreeGrafter"/>
</dbReference>
<dbReference type="GO" id="GO:0005737">
    <property type="term" value="C:cytoplasm"/>
    <property type="evidence" value="ECO:0007669"/>
    <property type="project" value="TreeGrafter"/>
</dbReference>
<dbReference type="EC" id="2.4.1.1" evidence="11"/>